<dbReference type="InterPro" id="IPR045525">
    <property type="entry name" value="DUF6472"/>
</dbReference>
<keyword evidence="3" id="KW-1185">Reference proteome</keyword>
<dbReference type="EMBL" id="JAHQCX010000022">
    <property type="protein sequence ID" value="MBU9728653.1"/>
    <property type="molecule type" value="Genomic_DNA"/>
</dbReference>
<proteinExistence type="predicted"/>
<name>A0ABS6KDT6_9FIRM</name>
<evidence type="ECO:0000259" key="1">
    <source>
        <dbReference type="Pfam" id="PF20076"/>
    </source>
</evidence>
<gene>
    <name evidence="2" type="ORF">KTH90_21925</name>
</gene>
<evidence type="ECO:0000313" key="3">
    <source>
        <dbReference type="Proteomes" id="UP001314681"/>
    </source>
</evidence>
<dbReference type="RefSeq" id="WP_158352006.1">
    <property type="nucleotide sequence ID" value="NZ_JAHQCX010000022.1"/>
</dbReference>
<dbReference type="Pfam" id="PF20076">
    <property type="entry name" value="DUF6472"/>
    <property type="match status" value="1"/>
</dbReference>
<feature type="domain" description="DUF6472" evidence="1">
    <location>
        <begin position="6"/>
        <end position="60"/>
    </location>
</feature>
<reference evidence="2 3" key="1">
    <citation type="submission" date="2021-06" db="EMBL/GenBank/DDBJ databases">
        <title>Description of novel taxa of the family Lachnospiraceae.</title>
        <authorList>
            <person name="Chaplin A.V."/>
            <person name="Sokolova S.R."/>
            <person name="Pikina A.P."/>
            <person name="Korzhanova M."/>
            <person name="Belova V."/>
            <person name="Korostin D."/>
            <person name="Efimov B.A."/>
        </authorList>
    </citation>
    <scope>NUCLEOTIDE SEQUENCE [LARGE SCALE GENOMIC DNA]</scope>
    <source>
        <strain evidence="2 3">ASD4241</strain>
    </source>
</reference>
<organism evidence="2 3">
    <name type="scientific">Diplocloster modestus</name>
    <dbReference type="NCBI Taxonomy" id="2850322"/>
    <lineage>
        <taxon>Bacteria</taxon>
        <taxon>Bacillati</taxon>
        <taxon>Bacillota</taxon>
        <taxon>Clostridia</taxon>
        <taxon>Lachnospirales</taxon>
        <taxon>Lachnospiraceae</taxon>
        <taxon>Diplocloster</taxon>
    </lineage>
</organism>
<sequence length="60" mass="7413">MSKRVNCECCGNYFYDEESGYYECQINLDEDEMGRFLTDSFRDCPYFQYDDEYRIVRKQM</sequence>
<dbReference type="Proteomes" id="UP001314681">
    <property type="component" value="Unassembled WGS sequence"/>
</dbReference>
<protein>
    <recommendedName>
        <fullName evidence="1">DUF6472 domain-containing protein</fullName>
    </recommendedName>
</protein>
<evidence type="ECO:0000313" key="2">
    <source>
        <dbReference type="EMBL" id="MBU9728653.1"/>
    </source>
</evidence>
<accession>A0ABS6KDT6</accession>
<comment type="caution">
    <text evidence="2">The sequence shown here is derived from an EMBL/GenBank/DDBJ whole genome shotgun (WGS) entry which is preliminary data.</text>
</comment>